<evidence type="ECO:0000313" key="7">
    <source>
        <dbReference type="EMBL" id="MBB5705798.1"/>
    </source>
</evidence>
<dbReference type="InterPro" id="IPR003594">
    <property type="entry name" value="HATPase_dom"/>
</dbReference>
<keyword evidence="5" id="KW-0472">Membrane</keyword>
<dbReference type="Proteomes" id="UP000537161">
    <property type="component" value="Unassembled WGS sequence"/>
</dbReference>
<accession>A0A7W9B3Z4</accession>
<evidence type="ECO:0000256" key="1">
    <source>
        <dbReference type="ARBA" id="ARBA00022679"/>
    </source>
</evidence>
<dbReference type="Gene3D" id="3.30.565.10">
    <property type="entry name" value="Histidine kinase-like ATPase, C-terminal domain"/>
    <property type="match status" value="1"/>
</dbReference>
<dbReference type="GO" id="GO:0000160">
    <property type="term" value="P:phosphorelay signal transduction system"/>
    <property type="evidence" value="ECO:0007669"/>
    <property type="project" value="UniProtKB-KW"/>
</dbReference>
<dbReference type="SUPFAM" id="SSF55874">
    <property type="entry name" value="ATPase domain of HSP90 chaperone/DNA topoisomerase II/histidine kinase"/>
    <property type="match status" value="1"/>
</dbReference>
<feature type="transmembrane region" description="Helical" evidence="5">
    <location>
        <begin position="361"/>
        <end position="379"/>
    </location>
</feature>
<keyword evidence="5" id="KW-0812">Transmembrane</keyword>
<comment type="caution">
    <text evidence="7">The sequence shown here is derived from an EMBL/GenBank/DDBJ whole genome shotgun (WGS) entry which is preliminary data.</text>
</comment>
<dbReference type="SMART" id="SM00387">
    <property type="entry name" value="HATPase_c"/>
    <property type="match status" value="1"/>
</dbReference>
<feature type="transmembrane region" description="Helical" evidence="5">
    <location>
        <begin position="297"/>
        <end position="316"/>
    </location>
</feature>
<dbReference type="RefSeq" id="WP_221235013.1">
    <property type="nucleotide sequence ID" value="NZ_JACIJH010000002.1"/>
</dbReference>
<dbReference type="GO" id="GO:0016301">
    <property type="term" value="F:kinase activity"/>
    <property type="evidence" value="ECO:0007669"/>
    <property type="project" value="UniProtKB-KW"/>
</dbReference>
<reference evidence="7 8" key="1">
    <citation type="submission" date="2020-08" db="EMBL/GenBank/DDBJ databases">
        <title>Genomic Encyclopedia of Type Strains, Phase IV (KMG-IV): sequencing the most valuable type-strain genomes for metagenomic binning, comparative biology and taxonomic classification.</title>
        <authorList>
            <person name="Goeker M."/>
        </authorList>
    </citation>
    <scope>NUCLEOTIDE SEQUENCE [LARGE SCALE GENOMIC DNA]</scope>
    <source>
        <strain evidence="7 8">DSM 27163</strain>
    </source>
</reference>
<keyword evidence="3" id="KW-0902">Two-component regulatory system</keyword>
<dbReference type="PANTHER" id="PTHR24421:SF58">
    <property type="entry name" value="SIGNAL TRANSDUCTION HISTIDINE-PROTEIN KINASE_PHOSPHATASE UHPB"/>
    <property type="match status" value="1"/>
</dbReference>
<dbReference type="AlphaFoldDB" id="A0A7W9B3Z4"/>
<dbReference type="Pfam" id="PF02518">
    <property type="entry name" value="HATPase_c"/>
    <property type="match status" value="1"/>
</dbReference>
<feature type="domain" description="Histidine kinase/HSP90-like ATPase" evidence="6">
    <location>
        <begin position="518"/>
        <end position="607"/>
    </location>
</feature>
<keyword evidence="5" id="KW-1133">Transmembrane helix</keyword>
<feature type="transmembrane region" description="Helical" evidence="5">
    <location>
        <begin position="328"/>
        <end position="349"/>
    </location>
</feature>
<proteinExistence type="predicted"/>
<evidence type="ECO:0000256" key="3">
    <source>
        <dbReference type="ARBA" id="ARBA00023012"/>
    </source>
</evidence>
<sequence>MSARWRLGLGLLWLIVALAGLSIVTSTTAFSEPRRALAIESANCQPLNSAGTATGSRKIVGFPFSAPPKMPRTASTIRCDFTRDFATGEIGGAALLIPSFADSITIEVNGERVAFAQLYMMRNLRYSSFPAFAPALRDVLHEGRNHFRITLSALPGHSVALDRVFIGPEDELRPYYHARWFAAAVLPTVVVGGEIALAVVLALIWVARRREAEFGWLAATLALAAVRGSVMIPDFGFAGIDLPFWNLLAVWEAAAGLMFCAALARAPSPTLRLFAAAPLVLTILYVLSPAIGMIPMLVRAAMALVVLYLGLANWVLIRAAANGNRDALIVVPGIILLSGFVLWDLTSILDPGFSRVFLARAAYSGFLLAVAGLMTLRFVRAMRELDSTAVALSVRVAEAEAELRATYDELRARREAEAINRERARLMRDLHDGIGGELASMLALADAPAPRTQEIARHARAALTDMRLIIGSLEDYGGDLSLALVAWRERAEPQLRAAGLRLVWSVDDVPPLEKFGPAQVLDVLRIVQEAVTNVIKHAGASYVRIETSADADRIAVAICDDGADFSPGSGGSGLANMRMRADRLAGRLTMRHIGGETRIVLDLPRRGPASGDRSASVP</sequence>
<feature type="transmembrane region" description="Helical" evidence="5">
    <location>
        <begin position="180"/>
        <end position="207"/>
    </location>
</feature>
<feature type="coiled-coil region" evidence="4">
    <location>
        <begin position="382"/>
        <end position="429"/>
    </location>
</feature>
<evidence type="ECO:0000256" key="4">
    <source>
        <dbReference type="SAM" id="Coils"/>
    </source>
</evidence>
<name>A0A7W9B3Z4_9SPHN</name>
<dbReference type="PANTHER" id="PTHR24421">
    <property type="entry name" value="NITRATE/NITRITE SENSOR PROTEIN NARX-RELATED"/>
    <property type="match status" value="1"/>
</dbReference>
<dbReference type="InterPro" id="IPR036890">
    <property type="entry name" value="HATPase_C_sf"/>
</dbReference>
<keyword evidence="4" id="KW-0175">Coiled coil</keyword>
<gene>
    <name evidence="7" type="ORF">FHR21_001131</name>
</gene>
<organism evidence="7 8">
    <name type="scientific">Sphingopyxis panaciterrulae</name>
    <dbReference type="NCBI Taxonomy" id="462372"/>
    <lineage>
        <taxon>Bacteria</taxon>
        <taxon>Pseudomonadati</taxon>
        <taxon>Pseudomonadota</taxon>
        <taxon>Alphaproteobacteria</taxon>
        <taxon>Sphingomonadales</taxon>
        <taxon>Sphingomonadaceae</taxon>
        <taxon>Sphingopyxis</taxon>
    </lineage>
</organism>
<keyword evidence="2 7" id="KW-0418">Kinase</keyword>
<keyword evidence="8" id="KW-1185">Reference proteome</keyword>
<keyword evidence="1" id="KW-0808">Transferase</keyword>
<evidence type="ECO:0000259" key="6">
    <source>
        <dbReference type="SMART" id="SM00387"/>
    </source>
</evidence>
<evidence type="ECO:0000256" key="5">
    <source>
        <dbReference type="SAM" id="Phobius"/>
    </source>
</evidence>
<dbReference type="CDD" id="cd16917">
    <property type="entry name" value="HATPase_UhpB-NarQ-NarX-like"/>
    <property type="match status" value="1"/>
</dbReference>
<dbReference type="InterPro" id="IPR050482">
    <property type="entry name" value="Sensor_HK_TwoCompSys"/>
</dbReference>
<dbReference type="EMBL" id="JACIJH010000002">
    <property type="protein sequence ID" value="MBB5705798.1"/>
    <property type="molecule type" value="Genomic_DNA"/>
</dbReference>
<evidence type="ECO:0000256" key="2">
    <source>
        <dbReference type="ARBA" id="ARBA00022777"/>
    </source>
</evidence>
<feature type="transmembrane region" description="Helical" evidence="5">
    <location>
        <begin position="214"/>
        <end position="232"/>
    </location>
</feature>
<evidence type="ECO:0000313" key="8">
    <source>
        <dbReference type="Proteomes" id="UP000537161"/>
    </source>
</evidence>
<feature type="transmembrane region" description="Helical" evidence="5">
    <location>
        <begin position="244"/>
        <end position="264"/>
    </location>
</feature>
<feature type="transmembrane region" description="Helical" evidence="5">
    <location>
        <begin position="271"/>
        <end position="291"/>
    </location>
</feature>
<protein>
    <submittedName>
        <fullName evidence="7">Signal transduction histidine kinase</fullName>
    </submittedName>
</protein>
<dbReference type="Gene3D" id="1.20.5.1930">
    <property type="match status" value="1"/>
</dbReference>